<dbReference type="InterPro" id="IPR004294">
    <property type="entry name" value="Carotenoid_Oase"/>
</dbReference>
<dbReference type="EC" id="1.13.11.-" evidence="5"/>
<evidence type="ECO:0000313" key="7">
    <source>
        <dbReference type="Proteomes" id="UP001183202"/>
    </source>
</evidence>
<keyword evidence="5" id="KW-0223">Dioxygenase</keyword>
<proteinExistence type="inferred from homology"/>
<name>A0ABU2NLV5_9PSEU</name>
<keyword evidence="7" id="KW-1185">Reference proteome</keyword>
<gene>
    <name evidence="6" type="ORF">RM445_31560</name>
</gene>
<reference evidence="7" key="1">
    <citation type="submission" date="2023-07" db="EMBL/GenBank/DDBJ databases">
        <title>30 novel species of actinomycetes from the DSMZ collection.</title>
        <authorList>
            <person name="Nouioui I."/>
        </authorList>
    </citation>
    <scope>NUCLEOTIDE SEQUENCE [LARGE SCALE GENOMIC DNA]</scope>
    <source>
        <strain evidence="7">DSM 45834</strain>
    </source>
</reference>
<sequence>MPTTDLSPAGPALPIALPVDVTTVAHLQGPFAPVVEETAAADLPIEGELPRELDGVYLRNGPNPRFTPLGSYVYPLDGDGMVHGMWLSDGRARYANRFVQTEALRAEEQAGRALWGGLLTGLIPDSSEVGPELGGQPKSLPDINVVRHAGRLLALAEADCPYCLSPTLDTLGRETFDGMLPAGMTAHPKVDPRSGEMVVFCYLIEAPYLTWATIGPDGVVTRPPTPVAGLDRPVMIHDMALTERFVVLVLGPLYFDMQAALSGGSLLAWSPQDGTRIALIPRDGGPVRWSHIDTFWSWHGANAFDDGSGPDAPVVLDYVQWNQPGGLVPGPTQGALVRATINPRTGAVGRDIIDQGTMELPRIDDRVIGGRHHRIALVAVTGKRPVVGGDHDALNFVDTQTGERVQWDAGDLAVSEPVFAPRPGTHDADQGWWITFATNRTNGESWFLVLPAHGPETGPVARIRIPTRVPLGLHGSWLPTQE</sequence>
<evidence type="ECO:0000256" key="2">
    <source>
        <dbReference type="ARBA" id="ARBA00022723"/>
    </source>
</evidence>
<keyword evidence="3 5" id="KW-0560">Oxidoreductase</keyword>
<keyword evidence="4 5" id="KW-0408">Iron</keyword>
<keyword evidence="2 5" id="KW-0479">Metal-binding</keyword>
<comment type="cofactor">
    <cofactor evidence="5">
        <name>Fe(2+)</name>
        <dbReference type="ChEBI" id="CHEBI:29033"/>
    </cofactor>
    <text evidence="5">Binds 1 Fe(2+) ion per subunit.</text>
</comment>
<dbReference type="EMBL" id="JAVREJ010000062">
    <property type="protein sequence ID" value="MDT0354023.1"/>
    <property type="molecule type" value="Genomic_DNA"/>
</dbReference>
<dbReference type="Pfam" id="PF03055">
    <property type="entry name" value="RPE65"/>
    <property type="match status" value="1"/>
</dbReference>
<dbReference type="Proteomes" id="UP001183202">
    <property type="component" value="Unassembled WGS sequence"/>
</dbReference>
<dbReference type="RefSeq" id="WP_311560531.1">
    <property type="nucleotide sequence ID" value="NZ_JAVREJ010000062.1"/>
</dbReference>
<accession>A0ABU2NLV5</accession>
<organism evidence="6 7">
    <name type="scientific">Pseudonocardia charpentierae</name>
    <dbReference type="NCBI Taxonomy" id="3075545"/>
    <lineage>
        <taxon>Bacteria</taxon>
        <taxon>Bacillati</taxon>
        <taxon>Actinomycetota</taxon>
        <taxon>Actinomycetes</taxon>
        <taxon>Pseudonocardiales</taxon>
        <taxon>Pseudonocardiaceae</taxon>
        <taxon>Pseudonocardia</taxon>
    </lineage>
</organism>
<evidence type="ECO:0000256" key="5">
    <source>
        <dbReference type="RuleBase" id="RU364048"/>
    </source>
</evidence>
<dbReference type="PANTHER" id="PTHR10543">
    <property type="entry name" value="BETA-CAROTENE DIOXYGENASE"/>
    <property type="match status" value="1"/>
</dbReference>
<evidence type="ECO:0000256" key="3">
    <source>
        <dbReference type="ARBA" id="ARBA00023002"/>
    </source>
</evidence>
<evidence type="ECO:0000313" key="6">
    <source>
        <dbReference type="EMBL" id="MDT0354023.1"/>
    </source>
</evidence>
<evidence type="ECO:0000256" key="4">
    <source>
        <dbReference type="ARBA" id="ARBA00023004"/>
    </source>
</evidence>
<dbReference type="SUPFAM" id="SSF82171">
    <property type="entry name" value="DPP6 N-terminal domain-like"/>
    <property type="match status" value="1"/>
</dbReference>
<dbReference type="PANTHER" id="PTHR10543:SF89">
    <property type="entry name" value="CAROTENOID 9,10(9',10')-CLEAVAGE DIOXYGENASE 1"/>
    <property type="match status" value="1"/>
</dbReference>
<comment type="caution">
    <text evidence="6">The sequence shown here is derived from an EMBL/GenBank/DDBJ whole genome shotgun (WGS) entry which is preliminary data.</text>
</comment>
<evidence type="ECO:0000256" key="1">
    <source>
        <dbReference type="ARBA" id="ARBA00006787"/>
    </source>
</evidence>
<comment type="similarity">
    <text evidence="1 5">Belongs to the carotenoid oxygenase family.</text>
</comment>
<protein>
    <recommendedName>
        <fullName evidence="5">Dioxygenase</fullName>
        <ecNumber evidence="5">1.13.11.-</ecNumber>
    </recommendedName>
</protein>